<feature type="region of interest" description="Disordered" evidence="1">
    <location>
        <begin position="1"/>
        <end position="45"/>
    </location>
</feature>
<evidence type="ECO:0000256" key="1">
    <source>
        <dbReference type="SAM" id="MobiDB-lite"/>
    </source>
</evidence>
<gene>
    <name evidence="2" type="ORF">CKAH01_04083</name>
</gene>
<feature type="compositionally biased region" description="Basic and acidic residues" evidence="1">
    <location>
        <begin position="32"/>
        <end position="43"/>
    </location>
</feature>
<evidence type="ECO:0000313" key="3">
    <source>
        <dbReference type="Proteomes" id="UP001281614"/>
    </source>
</evidence>
<comment type="caution">
    <text evidence="2">The sequence shown here is derived from an EMBL/GenBank/DDBJ whole genome shotgun (WGS) entry which is preliminary data.</text>
</comment>
<name>A0AAD9YLB2_COLKA</name>
<proteinExistence type="predicted"/>
<sequence length="217" mass="23714">MPRPLRSSLTRQHPQYLEIPQNRDASHSGAQGREDGASKERPQIRLGMEHSGAVSLDFSDEEFWVGLPGPRCRRFPGRDEDDGDLEVWNVEVVVLADAGGGEATSRYLPSTERRCGTYRESESQLAYNVAPANDKPEMDPLPELLSAGASAAVSTVRWLFVWHLIARNGRPPRLLSTPPSAAQRADPGFVAAGGRPHRRLRLIWALLSSGASAARAA</sequence>
<organism evidence="2 3">
    <name type="scientific">Colletotrichum kahawae</name>
    <name type="common">Coffee berry disease fungus</name>
    <dbReference type="NCBI Taxonomy" id="34407"/>
    <lineage>
        <taxon>Eukaryota</taxon>
        <taxon>Fungi</taxon>
        <taxon>Dikarya</taxon>
        <taxon>Ascomycota</taxon>
        <taxon>Pezizomycotina</taxon>
        <taxon>Sordariomycetes</taxon>
        <taxon>Hypocreomycetidae</taxon>
        <taxon>Glomerellales</taxon>
        <taxon>Glomerellaceae</taxon>
        <taxon>Colletotrichum</taxon>
        <taxon>Colletotrichum gloeosporioides species complex</taxon>
    </lineage>
</organism>
<dbReference type="AlphaFoldDB" id="A0AAD9YLB2"/>
<evidence type="ECO:0000313" key="2">
    <source>
        <dbReference type="EMBL" id="KAK2771508.1"/>
    </source>
</evidence>
<protein>
    <submittedName>
        <fullName evidence="2">Uncharacterized protein</fullName>
    </submittedName>
</protein>
<accession>A0AAD9YLB2</accession>
<reference evidence="2" key="1">
    <citation type="submission" date="2023-02" db="EMBL/GenBank/DDBJ databases">
        <title>Colletotrichum kahawae CIFC_Que2 genome sequencing and assembly.</title>
        <authorList>
            <person name="Baroncelli R."/>
        </authorList>
    </citation>
    <scope>NUCLEOTIDE SEQUENCE</scope>
    <source>
        <strain evidence="2">CIFC_Que2</strain>
    </source>
</reference>
<dbReference type="Proteomes" id="UP001281614">
    <property type="component" value="Unassembled WGS sequence"/>
</dbReference>
<dbReference type="EMBL" id="VYYT01000079">
    <property type="protein sequence ID" value="KAK2771508.1"/>
    <property type="molecule type" value="Genomic_DNA"/>
</dbReference>
<keyword evidence="3" id="KW-1185">Reference proteome</keyword>
<feature type="region of interest" description="Disordered" evidence="1">
    <location>
        <begin position="173"/>
        <end position="192"/>
    </location>
</feature>